<keyword evidence="2" id="KW-0408">Iron</keyword>
<dbReference type="InterPro" id="IPR012340">
    <property type="entry name" value="NA-bd_OB-fold"/>
</dbReference>
<name>A0A7C1JT08_9CHLR</name>
<evidence type="ECO:0000256" key="4">
    <source>
        <dbReference type="ARBA" id="ARBA00023136"/>
    </source>
</evidence>
<keyword evidence="2" id="KW-0479">Metal-binding</keyword>
<evidence type="ECO:0000256" key="5">
    <source>
        <dbReference type="SAM" id="Phobius"/>
    </source>
</evidence>
<dbReference type="GO" id="GO:0005886">
    <property type="term" value="C:plasma membrane"/>
    <property type="evidence" value="ECO:0007669"/>
    <property type="project" value="InterPro"/>
</dbReference>
<keyword evidence="5" id="KW-0812">Transmembrane</keyword>
<keyword evidence="3" id="KW-0201">Cytochrome c-type biogenesis</keyword>
<proteinExistence type="predicted"/>
<dbReference type="GO" id="GO:0017003">
    <property type="term" value="P:protein-heme linkage"/>
    <property type="evidence" value="ECO:0007669"/>
    <property type="project" value="InterPro"/>
</dbReference>
<comment type="subcellular location">
    <subcellularLocation>
        <location evidence="1">Membrane</location>
    </subcellularLocation>
</comment>
<keyword evidence="2" id="KW-0349">Heme</keyword>
<dbReference type="SUPFAM" id="SSF82093">
    <property type="entry name" value="Heme chaperone CcmE"/>
    <property type="match status" value="1"/>
</dbReference>
<comment type="caution">
    <text evidence="6">The sequence shown here is derived from an EMBL/GenBank/DDBJ whole genome shotgun (WGS) entry which is preliminary data.</text>
</comment>
<dbReference type="AlphaFoldDB" id="A0A7C1JT08"/>
<dbReference type="GO" id="GO:0017004">
    <property type="term" value="P:cytochrome complex assembly"/>
    <property type="evidence" value="ECO:0007669"/>
    <property type="project" value="UniProtKB-KW"/>
</dbReference>
<dbReference type="InterPro" id="IPR004329">
    <property type="entry name" value="CcmE"/>
</dbReference>
<evidence type="ECO:0000256" key="1">
    <source>
        <dbReference type="ARBA" id="ARBA00004370"/>
    </source>
</evidence>
<accession>A0A7C1JT08</accession>
<dbReference type="Pfam" id="PF03100">
    <property type="entry name" value="CcmE"/>
    <property type="match status" value="1"/>
</dbReference>
<feature type="transmembrane region" description="Helical" evidence="5">
    <location>
        <begin position="26"/>
        <end position="45"/>
    </location>
</feature>
<organism evidence="6">
    <name type="scientific">Caldilinea aerophila</name>
    <dbReference type="NCBI Taxonomy" id="133453"/>
    <lineage>
        <taxon>Bacteria</taxon>
        <taxon>Bacillati</taxon>
        <taxon>Chloroflexota</taxon>
        <taxon>Caldilineae</taxon>
        <taxon>Caldilineales</taxon>
        <taxon>Caldilineaceae</taxon>
        <taxon>Caldilinea</taxon>
    </lineage>
</organism>
<protein>
    <submittedName>
        <fullName evidence="6">Cytochrome c maturation protein CcmE</fullName>
    </submittedName>
</protein>
<dbReference type="InterPro" id="IPR036127">
    <property type="entry name" value="CcmE-like_sf"/>
</dbReference>
<evidence type="ECO:0000256" key="3">
    <source>
        <dbReference type="ARBA" id="ARBA00022748"/>
    </source>
</evidence>
<sequence length="161" mass="18301">MTQKTESVVIPVELGERTYQKFRSKYIVGGLLLLAFVGFLIFQVYHATTTTGAYYLTVGELYERVPQVYGERVRVSGNVVEGSEDWNPQEVTLRFQIMDESQHVLPVVFYGPRPDNFTRAASAIIEGELLPDGTFQAQTLLLKCPSRYEEEPEEVFVEAVR</sequence>
<dbReference type="Gene3D" id="2.40.50.140">
    <property type="entry name" value="Nucleic acid-binding proteins"/>
    <property type="match status" value="1"/>
</dbReference>
<gene>
    <name evidence="6" type="ORF">ENQ20_20535</name>
</gene>
<dbReference type="EMBL" id="DSMG01000207">
    <property type="protein sequence ID" value="HDX33845.1"/>
    <property type="molecule type" value="Genomic_DNA"/>
</dbReference>
<reference evidence="6" key="1">
    <citation type="journal article" date="2020" name="mSystems">
        <title>Genome- and Community-Level Interaction Insights into Carbon Utilization and Element Cycling Functions of Hydrothermarchaeota in Hydrothermal Sediment.</title>
        <authorList>
            <person name="Zhou Z."/>
            <person name="Liu Y."/>
            <person name="Xu W."/>
            <person name="Pan J."/>
            <person name="Luo Z.H."/>
            <person name="Li M."/>
        </authorList>
    </citation>
    <scope>NUCLEOTIDE SEQUENCE [LARGE SCALE GENOMIC DNA]</scope>
    <source>
        <strain evidence="6">SpSt-289</strain>
    </source>
</reference>
<keyword evidence="4 5" id="KW-0472">Membrane</keyword>
<evidence type="ECO:0000313" key="6">
    <source>
        <dbReference type="EMBL" id="HDX33845.1"/>
    </source>
</evidence>
<evidence type="ECO:0000256" key="2">
    <source>
        <dbReference type="ARBA" id="ARBA00022617"/>
    </source>
</evidence>
<dbReference type="GO" id="GO:0020037">
    <property type="term" value="F:heme binding"/>
    <property type="evidence" value="ECO:0007669"/>
    <property type="project" value="InterPro"/>
</dbReference>
<keyword evidence="5" id="KW-1133">Transmembrane helix</keyword>